<keyword evidence="11" id="KW-1185">Reference proteome</keyword>
<dbReference type="AlphaFoldDB" id="Q7JWX3"/>
<dbReference type="SUPFAM" id="SSF56574">
    <property type="entry name" value="Serpins"/>
    <property type="match status" value="1"/>
</dbReference>
<dbReference type="ExpressionAtlas" id="Q7JWX3">
    <property type="expression patterns" value="baseline and differential"/>
</dbReference>
<dbReference type="STRING" id="7227.FBpp0088123"/>
<dbReference type="InterPro" id="IPR042185">
    <property type="entry name" value="Serpin_sf_2"/>
</dbReference>
<dbReference type="Bgee" id="FBgn0002930">
    <property type="expression patterns" value="Expressed in seminal fluid secreting gland and 121 other cell types or tissues"/>
</dbReference>
<reference evidence="8" key="8">
    <citation type="submission" date="2006-08" db="EMBL/GenBank/DDBJ databases">
        <authorList>
            <person name="Celniker S."/>
            <person name="Carlson J."/>
            <person name="Wan K."/>
            <person name="Frise E."/>
            <person name="Hoskins R."/>
            <person name="Park S."/>
            <person name="Svirskas R."/>
            <person name="Rubin G."/>
        </authorList>
    </citation>
    <scope>NUCLEOTIDE SEQUENCE</scope>
</reference>
<reference evidence="8" key="11">
    <citation type="journal article" date="2015" name="G3 (Bethesda)">
        <title>Gene Model Annotations for Drosophila melanogaster: Impact of High-Throughput Data.</title>
        <authorList>
            <consortium name="FlyBase Consortium"/>
            <person name="Matthews B.B."/>
            <person name="Dos Santos G."/>
            <person name="Crosby M.A."/>
            <person name="Emmert D.B."/>
            <person name="St Pierre S.E."/>
            <person name="Gramates L.S."/>
            <person name="Zhou P."/>
            <person name="Schroeder A.J."/>
            <person name="Falls K."/>
            <person name="Strelets V."/>
            <person name="Russo S.M."/>
            <person name="Gelbart W.M."/>
            <person name="null"/>
        </authorList>
    </citation>
    <scope>NUCLEOTIDE SEQUENCE</scope>
</reference>
<dbReference type="GO" id="GO:0160035">
    <property type="term" value="P:negative regulation of Toll receptor ligand protein activation cascade"/>
    <property type="evidence" value="ECO:0000315"/>
    <property type="project" value="FlyBase"/>
</dbReference>
<reference evidence="8 11" key="1">
    <citation type="journal article" date="2000" name="Science">
        <title>The genome sequence of Drosophila melanogaster.</title>
        <authorList>
            <person name="Adams M.D."/>
            <person name="Celniker S.E."/>
            <person name="Holt R.A."/>
            <person name="Evans C.A."/>
            <person name="Gocayne J.D."/>
            <person name="Amanatides P.G."/>
            <person name="Scherer S.E."/>
            <person name="Li P.W."/>
            <person name="Hoskins R.A."/>
            <person name="Galle R.F."/>
            <person name="George R.A."/>
            <person name="Lewis S.E."/>
            <person name="Richards S."/>
            <person name="Ashburner M."/>
            <person name="Henderson S.N."/>
            <person name="Sutton G.G."/>
            <person name="Wortman J.R."/>
            <person name="Yandell M.D."/>
            <person name="Zhang Q."/>
            <person name="Chen L.X."/>
            <person name="Brandon R.C."/>
            <person name="Rogers Y.H."/>
            <person name="Blazej R.G."/>
            <person name="Champe M."/>
            <person name="Pfeiffer B.D."/>
            <person name="Wan K.H."/>
            <person name="Doyle C."/>
            <person name="Baxter E.G."/>
            <person name="Helt G."/>
            <person name="Nelson C.R."/>
            <person name="Gabor G.L."/>
            <person name="Abril J.F."/>
            <person name="Agbayani A."/>
            <person name="An H.J."/>
            <person name="Andrews-Pfannkoch C."/>
            <person name="Baldwin D."/>
            <person name="Ballew R.M."/>
            <person name="Basu A."/>
            <person name="Baxendale J."/>
            <person name="Bayraktaroglu L."/>
            <person name="Beasley E.M."/>
            <person name="Beeson K.Y."/>
            <person name="Benos P.V."/>
            <person name="Berman B.P."/>
            <person name="Bhandari D."/>
            <person name="Bolshakov S."/>
            <person name="Borkova D."/>
            <person name="Botchan M.R."/>
            <person name="Bouck J."/>
            <person name="Brokstein P."/>
            <person name="Brottier P."/>
            <person name="Burtis K.C."/>
            <person name="Busam D.A."/>
            <person name="Butler H."/>
            <person name="Cadieu E."/>
            <person name="Center A."/>
            <person name="Chandra I."/>
            <person name="Cherry J.M."/>
            <person name="Cawley S."/>
            <person name="Dahlke C."/>
            <person name="Davenport L.B."/>
            <person name="Davies P."/>
            <person name="de Pablos B."/>
            <person name="Delcher A."/>
            <person name="Deng Z."/>
            <person name="Mays A.D."/>
            <person name="Dew I."/>
            <person name="Dietz S.M."/>
            <person name="Dodson K."/>
            <person name="Doup L.E."/>
            <person name="Downes M."/>
            <person name="Dugan-Rocha S."/>
            <person name="Dunkov B.C."/>
            <person name="Dunn P."/>
            <person name="Durbin K.J."/>
            <person name="Evangelista C.C."/>
            <person name="Ferraz C."/>
            <person name="Ferriera S."/>
            <person name="Fleischmann W."/>
            <person name="Fosler C."/>
            <person name="Gabrielian A.E."/>
            <person name="Garg N.S."/>
            <person name="Gelbart W.M."/>
            <person name="Glasser K."/>
            <person name="Glodek A."/>
            <person name="Gong F."/>
            <person name="Gorrell J.H."/>
            <person name="Gu Z."/>
            <person name="Guan P."/>
            <person name="Harris M."/>
            <person name="Harris N.L."/>
            <person name="Harvey D."/>
            <person name="Heiman T.J."/>
            <person name="Hernandez J.R."/>
            <person name="Houck J."/>
            <person name="Hostin D."/>
            <person name="Houston K.A."/>
            <person name="Howland T.J."/>
            <person name="Wei M.H."/>
            <person name="Ibegwam C."/>
            <person name="Jalali M."/>
            <person name="Kalush F."/>
            <person name="Karpen G.H."/>
            <person name="Ke Z."/>
            <person name="Kennison J.A."/>
            <person name="Ketchum K.A."/>
            <person name="Kimmel B.E."/>
            <person name="Kodira C.D."/>
            <person name="Kraft C."/>
            <person name="Kravitz S."/>
            <person name="Kulp D."/>
            <person name="Lai Z."/>
            <person name="Lasko P."/>
            <person name="Lei Y."/>
            <person name="Levitsky A.A."/>
            <person name="Li J."/>
            <person name="Li Z."/>
            <person name="Liang Y."/>
            <person name="Lin X."/>
            <person name="Liu X."/>
            <person name="Mattei B."/>
            <person name="McIntosh T.C."/>
            <person name="McLeod M.P."/>
            <person name="McPherson D."/>
            <person name="Merkulov G."/>
            <person name="Milshina N.V."/>
            <person name="Mobarry C."/>
            <person name="Morris J."/>
            <person name="Moshrefi A."/>
            <person name="Mount S.M."/>
            <person name="Moy M."/>
            <person name="Murphy B."/>
            <person name="Murphy L."/>
            <person name="Muzny D.M."/>
            <person name="Nelson D.L."/>
            <person name="Nelson D.R."/>
            <person name="Nelson K.A."/>
            <person name="Nixon K."/>
            <person name="Nusskern D.R."/>
            <person name="Pacleb J.M."/>
            <person name="Palazzolo M."/>
            <person name="Pittman G.S."/>
            <person name="Pan S."/>
            <person name="Pollard J."/>
            <person name="Puri V."/>
            <person name="Reese M.G."/>
            <person name="Reinert K."/>
            <person name="Remington K."/>
            <person name="Saunders R.D."/>
            <person name="Scheeler F."/>
            <person name="Shen H."/>
            <person name="Shue B.C."/>
            <person name="Siden-Kiamos I."/>
            <person name="Simpson M."/>
            <person name="Skupski M.P."/>
            <person name="Smith T."/>
            <person name="Spier E."/>
            <person name="Spradling A.C."/>
            <person name="Stapleton M."/>
            <person name="Strong R."/>
            <person name="Sun E."/>
            <person name="Svirskas R."/>
            <person name="Tector C."/>
            <person name="Turner R."/>
            <person name="Venter E."/>
            <person name="Wang A.H."/>
            <person name="Wang X."/>
            <person name="Wang Z.Y."/>
            <person name="Wassarman D.A."/>
            <person name="Weinstock G.M."/>
            <person name="Weissenbach J."/>
            <person name="Williams S.M."/>
            <person name="WoodageT"/>
            <person name="Worley K.C."/>
            <person name="Wu D."/>
            <person name="Yang S."/>
            <person name="Yao Q.A."/>
            <person name="Ye J."/>
            <person name="Yeh R.F."/>
            <person name="Zaveri J.S."/>
            <person name="Zhan M."/>
            <person name="Zhang G."/>
            <person name="Zhao Q."/>
            <person name="Zheng L."/>
            <person name="Zheng X.H."/>
            <person name="Zhong F.N."/>
            <person name="Zhong W."/>
            <person name="Zhou X."/>
            <person name="Zhu S."/>
            <person name="Zhu X."/>
            <person name="Smith H.O."/>
            <person name="Gibbs R.A."/>
            <person name="Myers E.W."/>
            <person name="Rubin G.M."/>
            <person name="Venter J.C."/>
        </authorList>
    </citation>
    <scope>NUCLEOTIDE SEQUENCE [LARGE SCALE GENOMIC DNA]</scope>
    <source>
        <strain evidence="11">Berkeley</strain>
    </source>
</reference>
<sequence>MASKVSILLLLTVHLLAAQTFAQELIAWQRQQQQQQQQQLQLQQQLLLQQQQHQRNPRPELGLRSLPGNPWTQNNQEAISDVVAVDLTKREPVTPPPNRPPPVFSYMDRFSSELFKEIIKSQSQQNVVFSPFSVHALLALIYGASDGKTFRELQKAGEFSKNAMAVAQDFESVIKYKKHLEGADLTLATKVYYNRELGGVNHSYDEYAKFYFSAGTEAVDMQNAKDTAAKINAWVMDTTRNKIRDLVTPTDVDPQTQALLVNAVYFQGRWEHEFATMDTSPYDFQHTNGRISKVAMMFNDDVYGLAELPELGATALELAYKDSATSMLILLPNETTGLGKMLQQLSRPEFDLNRVAHRLRRQSVAVRLPKFQFEFEQDMTEPLKNLGVHQMFTPNSQVTKLMDQPVRVSKILQKAYINVGEAGTEASAASYAKFVPLSLPPKPTEFVANRPFVFAVRTPASVLFIGHVEYPTPMSV</sequence>
<keyword evidence="3" id="KW-0722">Serine protease inhibitor</keyword>
<organism evidence="9">
    <name type="scientific">Drosophila melanogaster</name>
    <name type="common">Fruit fly</name>
    <dbReference type="NCBI Taxonomy" id="7227"/>
    <lineage>
        <taxon>Eukaryota</taxon>
        <taxon>Metazoa</taxon>
        <taxon>Ecdysozoa</taxon>
        <taxon>Arthropoda</taxon>
        <taxon>Hexapoda</taxon>
        <taxon>Insecta</taxon>
        <taxon>Pterygota</taxon>
        <taxon>Neoptera</taxon>
        <taxon>Endopterygota</taxon>
        <taxon>Diptera</taxon>
        <taxon>Brachycera</taxon>
        <taxon>Muscomorpha</taxon>
        <taxon>Ephydroidea</taxon>
        <taxon>Drosophilidae</taxon>
        <taxon>Drosophila</taxon>
        <taxon>Sophophora</taxon>
    </lineage>
</organism>
<evidence type="ECO:0007829" key="12">
    <source>
        <dbReference type="PeptideAtlas" id="Q7JWX3"/>
    </source>
</evidence>
<evidence type="ECO:0000256" key="1">
    <source>
        <dbReference type="ARBA" id="ARBA00009500"/>
    </source>
</evidence>
<dbReference type="Reactome" id="R-DME-6798695">
    <property type="pathway name" value="Neutrophil degranulation"/>
</dbReference>
<dbReference type="RefSeq" id="NP_524851.1">
    <property type="nucleotide sequence ID" value="NM_080112.2"/>
</dbReference>
<evidence type="ECO:0000313" key="9">
    <source>
        <dbReference type="EMBL" id="AAM27488.1"/>
    </source>
</evidence>
<dbReference type="Reactome" id="R-DME-2022377">
    <property type="pathway name" value="Metabolism of Angiotensinogen to Angiotensins"/>
</dbReference>
<dbReference type="OMA" id="FSKNAMA"/>
<dbReference type="MEROPS" id="I04.040"/>
<dbReference type="Reactome" id="R-DME-194002">
    <property type="pathway name" value="Glucocorticoid biosynthesis"/>
</dbReference>
<dbReference type="Reactome" id="R-DME-140875">
    <property type="pathway name" value="Common Pathway of Fibrin Clot Formation"/>
</dbReference>
<dbReference type="GO" id="GO:0004867">
    <property type="term" value="F:serine-type endopeptidase inhibitor activity"/>
    <property type="evidence" value="ECO:0000314"/>
    <property type="project" value="FlyBase"/>
</dbReference>
<dbReference type="KEGG" id="dme:Dmel_CG1857"/>
<dbReference type="PaxDb" id="7227-FBpp0088123"/>
<evidence type="ECO:0000256" key="6">
    <source>
        <dbReference type="SAM" id="SignalP"/>
    </source>
</evidence>
<dbReference type="InterPro" id="IPR036186">
    <property type="entry name" value="Serpin_sf"/>
</dbReference>
<evidence type="ECO:0000256" key="5">
    <source>
        <dbReference type="SAM" id="MobiDB-lite"/>
    </source>
</evidence>
<dbReference type="InParanoid" id="Q7JWX3"/>
<evidence type="ECO:0000259" key="7">
    <source>
        <dbReference type="SMART" id="SM00093"/>
    </source>
</evidence>
<dbReference type="Reactome" id="R-DME-8957275">
    <property type="pathway name" value="Post-translational protein phosphorylation"/>
</dbReference>
<reference evidence="8" key="14">
    <citation type="submission" date="2020-04" db="EMBL/GenBank/DDBJ databases">
        <authorList>
            <consortium name="FlyBase"/>
        </authorList>
    </citation>
    <scope>NUCLEOTIDE SEQUENCE</scope>
</reference>
<dbReference type="Reactome" id="R-DME-416476">
    <property type="pathway name" value="G alpha (q) signalling events"/>
</dbReference>
<dbReference type="Reactome" id="R-DME-204005">
    <property type="pathway name" value="COPII-mediated vesicle transport"/>
</dbReference>
<evidence type="ECO:0000313" key="11">
    <source>
        <dbReference type="Proteomes" id="UP000000803"/>
    </source>
</evidence>
<dbReference type="eggNOG" id="KOG2392">
    <property type="taxonomic scope" value="Eukaryota"/>
</dbReference>
<dbReference type="InterPro" id="IPR000215">
    <property type="entry name" value="Serpin_fam"/>
</dbReference>
<feature type="domain" description="Serpin" evidence="7">
    <location>
        <begin position="112"/>
        <end position="471"/>
    </location>
</feature>
<feature type="chain" id="PRO_5015098765" evidence="6">
    <location>
        <begin position="23"/>
        <end position="476"/>
    </location>
</feature>
<feature type="signal peptide" evidence="6">
    <location>
        <begin position="1"/>
        <end position="22"/>
    </location>
</feature>
<dbReference type="InterPro" id="IPR042178">
    <property type="entry name" value="Serpin_sf_1"/>
</dbReference>
<reference evidence="8" key="12">
    <citation type="journal article" date="2015" name="G3 (Bethesda)">
        <title>Gene Model Annotations for Drosophila melanogaster: The Rule-Benders.</title>
        <authorList>
            <consortium name="FlyBase Consortium"/>
            <person name="Crosby M.A."/>
            <person name="Gramates L.S."/>
            <person name="Dos Santos G."/>
            <person name="Matthews B.B."/>
            <person name="St Pierre S.E."/>
            <person name="Zhou P."/>
            <person name="Schroeder A.J."/>
            <person name="Falls K."/>
            <person name="Emmert D.B."/>
            <person name="Russo S.M."/>
            <person name="Gelbart W.M."/>
            <person name="null"/>
        </authorList>
    </citation>
    <scope>NUCLEOTIDE SEQUENCE</scope>
</reference>
<reference evidence="8 11" key="2">
    <citation type="journal article" date="2002" name="Genome Biol.">
        <title>Finishing a whole-genome shotgun: release 3 of the Drosophila melanogaster euchromatic genome sequence.</title>
        <authorList>
            <person name="Celniker S.E."/>
            <person name="Wheeler D.A."/>
            <person name="Kronmiller B."/>
            <person name="Carlson J.W."/>
            <person name="Halpern A."/>
            <person name="Patel S."/>
            <person name="Adams M."/>
            <person name="Champe M."/>
            <person name="Dugan S.P."/>
            <person name="Frise E."/>
            <person name="Hodgson A."/>
            <person name="George R.A."/>
            <person name="Hoskins R.A."/>
            <person name="Laverty T."/>
            <person name="Muzny D.M."/>
            <person name="Nelson C.R."/>
            <person name="Pacleb J.M."/>
            <person name="Park S."/>
            <person name="Pfeiffer B.D."/>
            <person name="Richards S."/>
            <person name="Sodergren E.J."/>
            <person name="Svirskas R."/>
            <person name="Tabor P.E."/>
            <person name="Wan K."/>
            <person name="Stapleton M."/>
            <person name="Sutton G.G."/>
            <person name="Venter C."/>
            <person name="Weinstock G."/>
            <person name="Scherer S.E."/>
            <person name="Myers E.W."/>
            <person name="Gibbs R.A."/>
            <person name="Rubin G.M."/>
        </authorList>
    </citation>
    <scope>NUCLEOTIDE SEQUENCE [LARGE SCALE GENOMIC DNA]</scope>
    <source>
        <strain evidence="11">Berkeley</strain>
    </source>
</reference>
<dbReference type="OrthoDB" id="671595at2759"/>
<gene>
    <name evidence="9 10" type="primary">nec</name>
    <name evidence="8" type="synonym">anon-WO0118057.3</name>
    <name evidence="8" type="synonym">Dmel\CG1857</name>
    <name evidence="8" type="synonym">NEC</name>
    <name evidence="8" type="synonym">Nec</name>
    <name evidence="8" type="synonym">SER3</name>
    <name evidence="8" type="synonym">Ser3</name>
    <name evidence="8" type="synonym">Spn43Ac</name>
    <name evidence="8 10" type="ORF">CG1857</name>
    <name evidence="8" type="ORF">Dmel_CG1857</name>
</gene>
<dbReference type="Reactome" id="R-DME-8939242">
    <property type="pathway name" value="RUNX1 regulates transcription of genes involved in differentiation of keratinocytes"/>
</dbReference>
<reference evidence="8 11" key="5">
    <citation type="journal article" date="2002" name="Genome Biol.">
        <title>Heterochromatic sequences in a Drosophila whole-genome shotgun assembly.</title>
        <authorList>
            <person name="Hoskins R.A."/>
            <person name="Smith C.D."/>
            <person name="Carlson J.W."/>
            <person name="Carvalho A.B."/>
            <person name="Halpern A."/>
            <person name="Kaminker J.S."/>
            <person name="Kennedy C."/>
            <person name="Mungall C.J."/>
            <person name="Sullivan B.A."/>
            <person name="Sutton G.G."/>
            <person name="Yasuhara J.C."/>
            <person name="Wakimoto B.T."/>
            <person name="Myers E.W."/>
            <person name="Celniker S.E."/>
            <person name="Rubin G.M."/>
            <person name="Karpen G.H."/>
        </authorList>
    </citation>
    <scope>NUCLEOTIDE SEQUENCE [LARGE SCALE GENOMIC DNA]</scope>
    <source>
        <strain evidence="11">Berkeley</strain>
    </source>
</reference>
<dbReference type="FlyBase" id="FBgn0002930">
    <property type="gene designation" value="nec"/>
</dbReference>
<reference evidence="8 11" key="4">
    <citation type="journal article" date="2002" name="Genome Biol.">
        <title>The transposable elements of the Drosophila melanogaster euchromatin: a genomics perspective.</title>
        <authorList>
            <person name="Kaminker J.S."/>
            <person name="Bergman C.M."/>
            <person name="Kronmiller B."/>
            <person name="Carlson J."/>
            <person name="Svirskas R."/>
            <person name="Patel S."/>
            <person name="Frise E."/>
            <person name="Wheeler D.A."/>
            <person name="Lewis S.E."/>
            <person name="Rubin G.M."/>
            <person name="Ashburner M."/>
            <person name="Celniker S.E."/>
        </authorList>
    </citation>
    <scope>NUCLEOTIDE SEQUENCE [LARGE SCALE GENOMIC DNA]</scope>
    <source>
        <strain evidence="11">Berkeley</strain>
    </source>
</reference>
<reference evidence="8" key="15">
    <citation type="submission" date="2020-05" db="EMBL/GenBank/DDBJ databases">
        <title>Drosophila melanogaster release 4 sequence.</title>
        <authorList>
            <consortium name="Berkeley Drosophila Genome Project"/>
            <person name="Celniker S."/>
            <person name="Carlson J."/>
            <person name="Wan K."/>
            <person name="Pfeiffer B."/>
            <person name="Frise E."/>
            <person name="George R."/>
            <person name="Hoskins R."/>
            <person name="Stapleton M."/>
            <person name="Pacleb J."/>
            <person name="Park S."/>
            <person name="Svirskas R."/>
            <person name="Smith E."/>
            <person name="Yu C."/>
            <person name="Rubin G."/>
        </authorList>
    </citation>
    <scope>NUCLEOTIDE SEQUENCE</scope>
</reference>
<dbReference type="InterPro" id="IPR023796">
    <property type="entry name" value="Serpin_dom"/>
</dbReference>
<dbReference type="EMBL" id="AY102659">
    <property type="protein sequence ID" value="AAM27488.1"/>
    <property type="molecule type" value="mRNA"/>
</dbReference>
<dbReference type="DNASU" id="45908"/>
<dbReference type="GeneID" id="45908"/>
<dbReference type="BioGRID-ORCS" id="45908">
    <property type="hits" value="0 hits in 3 CRISPR screens"/>
</dbReference>
<dbReference type="Reactome" id="R-DME-5694530">
    <property type="pathway name" value="Cargo concentration in the ER"/>
</dbReference>
<reference evidence="9" key="6">
    <citation type="submission" date="2002-05" db="EMBL/GenBank/DDBJ databases">
        <authorList>
            <person name="Stapleton M."/>
            <person name="Brokstein P."/>
            <person name="Hong L."/>
            <person name="Agbayani A."/>
            <person name="Carlson J."/>
            <person name="Champe M."/>
            <person name="Chavez C."/>
            <person name="Dorsett V."/>
            <person name="Dresnek D."/>
            <person name="Farfan D."/>
            <person name="Frise E."/>
            <person name="George R."/>
            <person name="Gonzalez M."/>
            <person name="Guarin H."/>
            <person name="Kronmiller B."/>
            <person name="Li P."/>
            <person name="Liao G."/>
            <person name="Miranda A."/>
            <person name="Mungall C.J."/>
            <person name="Nunoo J."/>
            <person name="Pacleb J."/>
            <person name="Paragas V."/>
            <person name="Park S."/>
            <person name="Patel S."/>
            <person name="Phouanenavong S."/>
            <person name="Wan K."/>
            <person name="Yu C."/>
            <person name="Lewis S.E."/>
            <person name="Rubin G.M."/>
            <person name="Celniker S."/>
        </authorList>
    </citation>
    <scope>NUCLEOTIDE SEQUENCE</scope>
    <source>
        <strain evidence="9">Berkeley</strain>
    </source>
</reference>
<dbReference type="GlyGen" id="Q7JWX3">
    <property type="glycosylation" value="1 site"/>
</dbReference>
<dbReference type="SMART" id="SM00093">
    <property type="entry name" value="SERPIN"/>
    <property type="match status" value="1"/>
</dbReference>
<protein>
    <submittedName>
        <fullName evidence="9">GH10112p</fullName>
    </submittedName>
    <submittedName>
        <fullName evidence="8">Necrotic</fullName>
    </submittedName>
</protein>
<dbReference type="GO" id="GO:0045861">
    <property type="term" value="P:negative regulation of proteolysis"/>
    <property type="evidence" value="ECO:0000315"/>
    <property type="project" value="FlyBase"/>
</dbReference>
<dbReference type="Gene3D" id="3.30.497.10">
    <property type="entry name" value="Antithrombin, subunit I, domain 2"/>
    <property type="match status" value="1"/>
</dbReference>
<dbReference type="GO" id="GO:0005615">
    <property type="term" value="C:extracellular space"/>
    <property type="evidence" value="ECO:0000314"/>
    <property type="project" value="FlyBase"/>
</dbReference>
<dbReference type="Reactome" id="R-DME-375276">
    <property type="pathway name" value="Peptide ligand-binding receptors"/>
</dbReference>
<feature type="region of interest" description="Disordered" evidence="5">
    <location>
        <begin position="51"/>
        <end position="73"/>
    </location>
</feature>
<comment type="similarity">
    <text evidence="1 4">Belongs to the serpin family.</text>
</comment>
<dbReference type="PANTHER" id="PTHR11461">
    <property type="entry name" value="SERINE PROTEASE INHIBITOR, SERPIN"/>
    <property type="match status" value="1"/>
</dbReference>
<evidence type="ECO:0000256" key="4">
    <source>
        <dbReference type="RuleBase" id="RU000411"/>
    </source>
</evidence>
<dbReference type="Proteomes" id="UP000000803">
    <property type="component" value="Chromosome 2R"/>
</dbReference>
<dbReference type="CDD" id="cd19954">
    <property type="entry name" value="serpin42Dd-like_insects"/>
    <property type="match status" value="1"/>
</dbReference>
<dbReference type="PANTHER" id="PTHR11461:SF211">
    <property type="entry name" value="GH10112P-RELATED"/>
    <property type="match status" value="1"/>
</dbReference>
<keyword evidence="2" id="KW-0646">Protease inhibitor</keyword>
<dbReference type="AGR" id="FB:FBgn0002930"/>
<name>Q7JWX3_DROME</name>
<accession>Q7JWX3</accession>
<dbReference type="VEuPathDB" id="VectorBase:FBgn0002930"/>
<reference evidence="8 11" key="10">
    <citation type="journal article" date="2007" name="Science">
        <title>Sequence finishing and mapping of Drosophila melanogaster heterochromatin.</title>
        <authorList>
            <person name="Hoskins R.A."/>
            <person name="Carlson J.W."/>
            <person name="Kennedy C."/>
            <person name="Acevedo D."/>
            <person name="Evans-Holm M."/>
            <person name="Frise E."/>
            <person name="Wan K.H."/>
            <person name="Park S."/>
            <person name="Mendez-Lago M."/>
            <person name="Rossi F."/>
            <person name="Villasante A."/>
            <person name="Dimitri P."/>
            <person name="Karpen G.H."/>
            <person name="Celniker S.E."/>
        </authorList>
    </citation>
    <scope>NUCLEOTIDE SEQUENCE [LARGE SCALE GENOMIC DNA]</scope>
    <source>
        <strain evidence="11">Berkeley</strain>
    </source>
</reference>
<dbReference type="EMBL" id="AE013599">
    <property type="protein sequence ID" value="AAF59285.1"/>
    <property type="molecule type" value="Genomic_DNA"/>
</dbReference>
<dbReference type="GO" id="GO:0009620">
    <property type="term" value="P:response to fungus"/>
    <property type="evidence" value="ECO:0007007"/>
    <property type="project" value="FlyBase"/>
</dbReference>
<dbReference type="InterPro" id="IPR023795">
    <property type="entry name" value="Serpin_CS"/>
</dbReference>
<dbReference type="Reactome" id="R-DME-114608">
    <property type="pathway name" value="Platelet degranulation"/>
</dbReference>
<evidence type="ECO:0000313" key="10">
    <source>
        <dbReference type="FlyBase" id="FBgn0002930"/>
    </source>
</evidence>
<evidence type="ECO:0000313" key="8">
    <source>
        <dbReference type="EMBL" id="AAF59285.1"/>
    </source>
</evidence>
<keyword evidence="12" id="KW-1267">Proteomics identification</keyword>
<dbReference type="Pfam" id="PF00079">
    <property type="entry name" value="Serpin"/>
    <property type="match status" value="1"/>
</dbReference>
<evidence type="ECO:0000256" key="3">
    <source>
        <dbReference type="ARBA" id="ARBA00022900"/>
    </source>
</evidence>
<dbReference type="GO" id="GO:0045824">
    <property type="term" value="P:negative regulation of innate immune response"/>
    <property type="evidence" value="ECO:0000315"/>
    <property type="project" value="FlyBase"/>
</dbReference>
<dbReference type="Reactome" id="R-DME-418594">
    <property type="pathway name" value="G alpha (i) signalling events"/>
</dbReference>
<dbReference type="Reactome" id="R-DME-9757110">
    <property type="pathway name" value="Prednisone ADME"/>
</dbReference>
<evidence type="ECO:0000256" key="2">
    <source>
        <dbReference type="ARBA" id="ARBA00022690"/>
    </source>
</evidence>
<dbReference type="Gene3D" id="2.30.39.10">
    <property type="entry name" value="Alpha-1-antitrypsin, domain 1"/>
    <property type="match status" value="1"/>
</dbReference>
<dbReference type="CTD" id="45908"/>
<dbReference type="GO" id="GO:0050776">
    <property type="term" value="P:regulation of immune response"/>
    <property type="evidence" value="ECO:0000318"/>
    <property type="project" value="GO_Central"/>
</dbReference>
<dbReference type="UCSC" id="CG1857-RA">
    <property type="organism name" value="d. melanogaster"/>
</dbReference>
<dbReference type="Reactome" id="R-DME-381426">
    <property type="pathway name" value="Regulation of Insulin-like Growth Factor (IGF) transport and uptake by Insulin-like Growth Factor Binding Proteins (IGFBPs)"/>
</dbReference>
<keyword evidence="6" id="KW-0732">Signal</keyword>
<reference evidence="8 11" key="3">
    <citation type="journal article" date="2002" name="Genome Biol.">
        <title>Annotation of the Drosophila melanogaster euchromatic genome: a systematic review.</title>
        <authorList>
            <person name="Misra S."/>
            <person name="Crosby M.A."/>
            <person name="Mungall C.J."/>
            <person name="Matthews B.B."/>
            <person name="Campbell K.S."/>
            <person name="Hradecky P."/>
            <person name="Huang Y."/>
            <person name="Kaminker J.S."/>
            <person name="Millburn G.H."/>
            <person name="Prochnik S.E."/>
            <person name="Smith C.D."/>
            <person name="Tupy J.L."/>
            <person name="Whitfied E.J."/>
            <person name="Bayraktaroglu L."/>
            <person name="Berman B.P."/>
            <person name="Bettencourt B.R."/>
            <person name="Celniker S.E."/>
            <person name="de Grey A.D."/>
            <person name="Drysdale R.A."/>
            <person name="Harris N.L."/>
            <person name="Richter J."/>
            <person name="Russo S."/>
            <person name="Schroeder A.J."/>
            <person name="Shu S.Q."/>
            <person name="Stapleton M."/>
            <person name="Yamada C."/>
            <person name="Ashburner M."/>
            <person name="Gelbart W.M."/>
            <person name="Rubin G.M."/>
            <person name="Lewis S.E."/>
        </authorList>
    </citation>
    <scope>GENOME REANNOTATION</scope>
    <source>
        <strain evidence="11">Berkeley</strain>
    </source>
</reference>
<reference evidence="8" key="13">
    <citation type="journal article" date="2015" name="Genome Res.">
        <title>The Release 6 reference sequence of the Drosophila melanogaster genome.</title>
        <authorList>
            <person name="Hoskins R.A."/>
            <person name="Carlson J.W."/>
            <person name="Wan K.H."/>
            <person name="Park S."/>
            <person name="Mendez I."/>
            <person name="Galle S.E."/>
            <person name="Booth B.W."/>
            <person name="Pfeiffer B.D."/>
            <person name="George R.A."/>
            <person name="Svirskas R."/>
            <person name="Krzywinski M."/>
            <person name="Schein J."/>
            <person name="Accardo M.C."/>
            <person name="Damia E."/>
            <person name="Messina G."/>
            <person name="Mendez-Lago M."/>
            <person name="de Pablos B."/>
            <person name="Demakova O.V."/>
            <person name="Andreyeva E.N."/>
            <person name="Boldyreva L.V."/>
            <person name="Marra M."/>
            <person name="Carvalho A.B."/>
            <person name="Dimitri P."/>
            <person name="Villasante A."/>
            <person name="Zhimulev I.F."/>
            <person name="Rubin G.M."/>
            <person name="Karpen G.H."/>
            <person name="Celniker S.E."/>
        </authorList>
    </citation>
    <scope>NUCLEOTIDE SEQUENCE</scope>
</reference>
<dbReference type="SMR" id="Q7JWX3"/>
<reference evidence="8 11" key="7">
    <citation type="journal article" date="2005" name="PLoS Comput. Biol.">
        <title>Combined evidence annotation of transposable elements in genome sequences.</title>
        <authorList>
            <person name="Quesneville H."/>
            <person name="Bergman C.M."/>
            <person name="Andrieu O."/>
            <person name="Autard D."/>
            <person name="Nouaud D."/>
            <person name="Ashburner M."/>
            <person name="Anxolabehere D."/>
        </authorList>
    </citation>
    <scope>NUCLEOTIDE SEQUENCE [LARGE SCALE GENOMIC DNA]</scope>
    <source>
        <strain evidence="11">Berkeley</strain>
    </source>
</reference>
<dbReference type="PROSITE" id="PS00284">
    <property type="entry name" value="SERPIN"/>
    <property type="match status" value="1"/>
</dbReference>
<dbReference type="Reactome" id="R-DME-140837">
    <property type="pathway name" value="Intrinsic Pathway of Fibrin Clot Formation"/>
</dbReference>
<dbReference type="HOGENOM" id="CLU_023330_0_1_1"/>
<proteinExistence type="evidence at protein level"/>
<reference evidence="8 11" key="9">
    <citation type="journal article" date="2007" name="Science">
        <title>The Release 5.1 annotation of Drosophila melanogaster heterochromatin.</title>
        <authorList>
            <person name="Smith C.D."/>
            <person name="Shu S."/>
            <person name="Mungall C.J."/>
            <person name="Karpen G.H."/>
        </authorList>
    </citation>
    <scope>NUCLEOTIDE SEQUENCE [LARGE SCALE GENOMIC DNA]</scope>
    <source>
        <strain evidence="11">Berkeley</strain>
    </source>
</reference>
<dbReference type="FunCoup" id="Q7JWX3">
    <property type="interactions" value="94"/>
</dbReference>